<dbReference type="EMBL" id="JBHUGS010000001">
    <property type="protein sequence ID" value="MFD1950253.1"/>
    <property type="molecule type" value="Genomic_DNA"/>
</dbReference>
<gene>
    <name evidence="2" type="ORF">ACFSGX_05670</name>
</gene>
<comment type="caution">
    <text evidence="2">The sequence shown here is derived from an EMBL/GenBank/DDBJ whole genome shotgun (WGS) entry which is preliminary data.</text>
</comment>
<keyword evidence="3" id="KW-1185">Reference proteome</keyword>
<name>A0ABW4TW05_9SPHN</name>
<sequence>MGQALRSAYQRTVNEDVPADLLDLLGKLG</sequence>
<dbReference type="Proteomes" id="UP001597400">
    <property type="component" value="Unassembled WGS sequence"/>
</dbReference>
<proteinExistence type="predicted"/>
<accession>A0ABW4TW05</accession>
<evidence type="ECO:0000313" key="2">
    <source>
        <dbReference type="EMBL" id="MFD1950253.1"/>
    </source>
</evidence>
<dbReference type="InterPro" id="IPR041649">
    <property type="entry name" value="NepR"/>
</dbReference>
<protein>
    <submittedName>
        <fullName evidence="2">NepR family anti-sigma factor</fullName>
    </submittedName>
</protein>
<reference evidence="3" key="1">
    <citation type="journal article" date="2019" name="Int. J. Syst. Evol. Microbiol.">
        <title>The Global Catalogue of Microorganisms (GCM) 10K type strain sequencing project: providing services to taxonomists for standard genome sequencing and annotation.</title>
        <authorList>
            <consortium name="The Broad Institute Genomics Platform"/>
            <consortium name="The Broad Institute Genome Sequencing Center for Infectious Disease"/>
            <person name="Wu L."/>
            <person name="Ma J."/>
        </authorList>
    </citation>
    <scope>NUCLEOTIDE SEQUENCE [LARGE SCALE GENOMIC DNA]</scope>
    <source>
        <strain evidence="3">CGMCC 1.12702</strain>
    </source>
</reference>
<feature type="domain" description="Anti-sigma factor NepR" evidence="1">
    <location>
        <begin position="2"/>
        <end position="28"/>
    </location>
</feature>
<evidence type="ECO:0000259" key="1">
    <source>
        <dbReference type="Pfam" id="PF18557"/>
    </source>
</evidence>
<evidence type="ECO:0000313" key="3">
    <source>
        <dbReference type="Proteomes" id="UP001597400"/>
    </source>
</evidence>
<dbReference type="Pfam" id="PF18557">
    <property type="entry name" value="NepR"/>
    <property type="match status" value="1"/>
</dbReference>
<organism evidence="2 3">
    <name type="scientific">Sphingomonas arantia</name>
    <dbReference type="NCBI Taxonomy" id="1460676"/>
    <lineage>
        <taxon>Bacteria</taxon>
        <taxon>Pseudomonadati</taxon>
        <taxon>Pseudomonadota</taxon>
        <taxon>Alphaproteobacteria</taxon>
        <taxon>Sphingomonadales</taxon>
        <taxon>Sphingomonadaceae</taxon>
        <taxon>Sphingomonas</taxon>
    </lineage>
</organism>